<dbReference type="EMBL" id="JAIZAY010000008">
    <property type="protein sequence ID" value="KAJ8037067.1"/>
    <property type="molecule type" value="Genomic_DNA"/>
</dbReference>
<keyword evidence="4" id="KW-1185">Reference proteome</keyword>
<dbReference type="Proteomes" id="UP001152320">
    <property type="component" value="Chromosome 8"/>
</dbReference>
<feature type="region of interest" description="Disordered" evidence="1">
    <location>
        <begin position="1"/>
        <end position="31"/>
    </location>
</feature>
<accession>A0A9Q1C1V3</accession>
<dbReference type="GO" id="GO:0008289">
    <property type="term" value="F:lipid binding"/>
    <property type="evidence" value="ECO:0007669"/>
    <property type="project" value="InterPro"/>
</dbReference>
<dbReference type="PROSITE" id="PS50848">
    <property type="entry name" value="START"/>
    <property type="match status" value="1"/>
</dbReference>
<dbReference type="Gene3D" id="3.30.530.20">
    <property type="match status" value="1"/>
</dbReference>
<organism evidence="3 4">
    <name type="scientific">Holothuria leucospilota</name>
    <name type="common">Black long sea cucumber</name>
    <name type="synonym">Mertensiothuria leucospilota</name>
    <dbReference type="NCBI Taxonomy" id="206669"/>
    <lineage>
        <taxon>Eukaryota</taxon>
        <taxon>Metazoa</taxon>
        <taxon>Echinodermata</taxon>
        <taxon>Eleutherozoa</taxon>
        <taxon>Echinozoa</taxon>
        <taxon>Holothuroidea</taxon>
        <taxon>Aspidochirotacea</taxon>
        <taxon>Aspidochirotida</taxon>
        <taxon>Holothuriidae</taxon>
        <taxon>Holothuria</taxon>
    </lineage>
</organism>
<evidence type="ECO:0000256" key="1">
    <source>
        <dbReference type="SAM" id="MobiDB-lite"/>
    </source>
</evidence>
<name>A0A9Q1C1V3_HOLLE</name>
<reference evidence="3" key="1">
    <citation type="submission" date="2021-10" db="EMBL/GenBank/DDBJ databases">
        <title>Tropical sea cucumber genome reveals ecological adaptation and Cuvierian tubules defense mechanism.</title>
        <authorList>
            <person name="Chen T."/>
        </authorList>
    </citation>
    <scope>NUCLEOTIDE SEQUENCE</scope>
    <source>
        <strain evidence="3">Nanhai2018</strain>
        <tissue evidence="3">Muscle</tissue>
    </source>
</reference>
<dbReference type="AlphaFoldDB" id="A0A9Q1C1V3"/>
<evidence type="ECO:0000259" key="2">
    <source>
        <dbReference type="PROSITE" id="PS50848"/>
    </source>
</evidence>
<proteinExistence type="predicted"/>
<comment type="caution">
    <text evidence="3">The sequence shown here is derived from an EMBL/GenBank/DDBJ whole genome shotgun (WGS) entry which is preliminary data.</text>
</comment>
<evidence type="ECO:0000313" key="4">
    <source>
        <dbReference type="Proteomes" id="UP001152320"/>
    </source>
</evidence>
<dbReference type="InterPro" id="IPR002913">
    <property type="entry name" value="START_lipid-bd_dom"/>
</dbReference>
<protein>
    <recommendedName>
        <fullName evidence="2">START domain-containing protein</fullName>
    </recommendedName>
</protein>
<dbReference type="Pfam" id="PF01852">
    <property type="entry name" value="START"/>
    <property type="match status" value="1"/>
</dbReference>
<dbReference type="SUPFAM" id="SSF55961">
    <property type="entry name" value="Bet v1-like"/>
    <property type="match status" value="1"/>
</dbReference>
<feature type="domain" description="START" evidence="2">
    <location>
        <begin position="40"/>
        <end position="218"/>
    </location>
</feature>
<gene>
    <name evidence="3" type="ORF">HOLleu_17795</name>
</gene>
<evidence type="ECO:0000313" key="3">
    <source>
        <dbReference type="EMBL" id="KAJ8037067.1"/>
    </source>
</evidence>
<sequence>MDTKTKTANSAPESKDQPSSADGNETSLNSSFNGEIENLISDVQELHDLDEEAWSLRKYHYSPKGTTCRGAYNSERNMIRIKGAVEAPLERVLSYILEPPYGYRKDSQSSYRVIEKLGSGASLIYKEKPEQTVCCFRIAPRDGVYLAVLRILTSETAIFAMRTVQHSSHPPSQDGYRVSVPLIGFYVKQEGDLTAVEYYFAETDLGGKLGKAGPGKSIEDNVNHMIRLSQSIPKVKDGVPPYQQLL</sequence>
<dbReference type="InterPro" id="IPR023393">
    <property type="entry name" value="START-like_dom_sf"/>
</dbReference>